<accession>A0A090VZU6</accession>
<evidence type="ECO:0000313" key="3">
    <source>
        <dbReference type="EMBL" id="GAL69443.1"/>
    </source>
</evidence>
<name>A0A090VZU6_9FLAO</name>
<dbReference type="Proteomes" id="UP000029646">
    <property type="component" value="Unassembled WGS sequence"/>
</dbReference>
<dbReference type="STRING" id="504487.JCM19538_2045"/>
<sequence>MILTTTNSIEHHTIKDYLSIVTGVAMSKKATAMGFSMSKYYTALEQNIENIKEEAFKKLVENAQKVKANAVVGIKVEIELTTSNYVMVSVTGTAVKVE</sequence>
<dbReference type="Proteomes" id="UP000029641">
    <property type="component" value="Unassembled WGS sequence"/>
</dbReference>
<protein>
    <submittedName>
        <fullName evidence="3">Uncharacterized protein</fullName>
    </submittedName>
</protein>
<dbReference type="Gene3D" id="3.30.110.70">
    <property type="entry name" value="Hypothetical protein apc22750. Chain B"/>
    <property type="match status" value="1"/>
</dbReference>
<dbReference type="InterPro" id="IPR035439">
    <property type="entry name" value="UPF0145_dom_sf"/>
</dbReference>
<dbReference type="PANTHER" id="PTHR34068">
    <property type="entry name" value="UPF0145 PROTEIN YBJQ"/>
    <property type="match status" value="1"/>
</dbReference>
<evidence type="ECO:0000256" key="1">
    <source>
        <dbReference type="ARBA" id="ARBA00010751"/>
    </source>
</evidence>
<dbReference type="AlphaFoldDB" id="A0A090VZU6"/>
<dbReference type="EMBL" id="BBNY01000005">
    <property type="protein sequence ID" value="GAL89056.1"/>
    <property type="molecule type" value="Genomic_DNA"/>
</dbReference>
<proteinExistence type="inferred from homology"/>
<evidence type="ECO:0000313" key="5">
    <source>
        <dbReference type="Proteomes" id="UP000029646"/>
    </source>
</evidence>
<gene>
    <name evidence="2" type="ORF">JCM19301_3839</name>
    <name evidence="3" type="ORF">JCM19302_4172</name>
    <name evidence="4" type="ORF">JCM19538_2045</name>
</gene>
<dbReference type="Proteomes" id="UP000030184">
    <property type="component" value="Unassembled WGS sequence"/>
</dbReference>
<dbReference type="EMBL" id="BBNS01000001">
    <property type="protein sequence ID" value="GAL69443.1"/>
    <property type="molecule type" value="Genomic_DNA"/>
</dbReference>
<dbReference type="PANTHER" id="PTHR34068:SF1">
    <property type="entry name" value="UPF0145 PROTEIN YBJQ"/>
    <property type="match status" value="1"/>
</dbReference>
<reference evidence="6" key="1">
    <citation type="journal article" date="2014" name="Genome Announc.">
        <title>Draft Genome Sequence of Marine Flavobacterium Jejuia pallidilutea Strain 11shimoA1 and Pigmentation Mutants.</title>
        <authorList>
            <person name="Takatani N."/>
            <person name="Nakanishi M."/>
            <person name="Meirelles P."/>
            <person name="Mino S."/>
            <person name="Suda W."/>
            <person name="Oshima K."/>
            <person name="Hattori M."/>
            <person name="Ohkuma M."/>
            <person name="Hosokawa M."/>
            <person name="Miyashita K."/>
            <person name="Thompson F.L."/>
            <person name="Niwa A."/>
            <person name="Sawabe T."/>
            <person name="Sawabe T."/>
        </authorList>
    </citation>
    <scope>NUCLEOTIDE SEQUENCE [LARGE SCALE GENOMIC DNA]</scope>
    <source>
        <strain evidence="6">JCM 19538</strain>
    </source>
</reference>
<dbReference type="InterPro" id="IPR002765">
    <property type="entry name" value="UPF0145_YbjQ-like"/>
</dbReference>
<dbReference type="OrthoDB" id="9796448at2"/>
<dbReference type="RefSeq" id="WP_042240232.1">
    <property type="nucleotide sequence ID" value="NZ_BBNR01000001.1"/>
</dbReference>
<evidence type="ECO:0000313" key="2">
    <source>
        <dbReference type="EMBL" id="GAL65379.1"/>
    </source>
</evidence>
<dbReference type="EMBL" id="BBNR01000001">
    <property type="protein sequence ID" value="GAL65379.1"/>
    <property type="molecule type" value="Genomic_DNA"/>
</dbReference>
<evidence type="ECO:0000313" key="6">
    <source>
        <dbReference type="Proteomes" id="UP000030184"/>
    </source>
</evidence>
<keyword evidence="6" id="KW-1185">Reference proteome</keyword>
<comment type="caution">
    <text evidence="3">The sequence shown here is derived from an EMBL/GenBank/DDBJ whole genome shotgun (WGS) entry which is preliminary data.</text>
</comment>
<dbReference type="eggNOG" id="COG0393">
    <property type="taxonomic scope" value="Bacteria"/>
</dbReference>
<dbReference type="SUPFAM" id="SSF117782">
    <property type="entry name" value="YbjQ-like"/>
    <property type="match status" value="1"/>
</dbReference>
<organism evidence="3 5">
    <name type="scientific">Jejuia pallidilutea</name>
    <dbReference type="NCBI Taxonomy" id="504487"/>
    <lineage>
        <taxon>Bacteria</taxon>
        <taxon>Pseudomonadati</taxon>
        <taxon>Bacteroidota</taxon>
        <taxon>Flavobacteriia</taxon>
        <taxon>Flavobacteriales</taxon>
        <taxon>Flavobacteriaceae</taxon>
        <taxon>Jejuia</taxon>
    </lineage>
</organism>
<comment type="similarity">
    <text evidence="1">Belongs to the UPF0145 family.</text>
</comment>
<evidence type="ECO:0000313" key="4">
    <source>
        <dbReference type="EMBL" id="GAL89056.1"/>
    </source>
</evidence>
<dbReference type="Pfam" id="PF01906">
    <property type="entry name" value="YbjQ_1"/>
    <property type="match status" value="1"/>
</dbReference>